<dbReference type="SUPFAM" id="SSF52402">
    <property type="entry name" value="Adenine nucleotide alpha hydrolases-like"/>
    <property type="match status" value="1"/>
</dbReference>
<sequence length="167" mass="17873">MLPTIKNILYATDLSTNARLALSYAAVLADRHDANVTVLHVLPDSLELLSEQAGMDLAEVFGEKAAYWIDKGEKEKTIHAIHERLETIAHEDFKVPGSSSHLAGARVEVVCGDAAQRIVAATKSGDFDLVVMGTHGQTGLMGILLGSVATEAIRHSKIPILVVPLPD</sequence>
<dbReference type="Proteomes" id="UP000461162">
    <property type="component" value="Unassembled WGS sequence"/>
</dbReference>
<organism evidence="5 6">
    <name type="scientific">Pseudodesulfovibrio alkaliphilus</name>
    <dbReference type="NCBI Taxonomy" id="2661613"/>
    <lineage>
        <taxon>Bacteria</taxon>
        <taxon>Pseudomonadati</taxon>
        <taxon>Thermodesulfobacteriota</taxon>
        <taxon>Desulfovibrionia</taxon>
        <taxon>Desulfovibrionales</taxon>
        <taxon>Desulfovibrionaceae</taxon>
    </lineage>
</organism>
<dbReference type="InterPro" id="IPR006016">
    <property type="entry name" value="UspA"/>
</dbReference>
<comment type="caution">
    <text evidence="5">The sequence shown here is derived from an EMBL/GenBank/DDBJ whole genome shotgun (WGS) entry which is preliminary data.</text>
</comment>
<reference evidence="5 6" key="1">
    <citation type="submission" date="2019-11" db="EMBL/GenBank/DDBJ databases">
        <title>Pseudodesulfovibrio alkaliphilus, sp. nov., an alkaliphilic sulfate-reducing bacteria from mud volcano of Taman peninsula, Russia.</title>
        <authorList>
            <person name="Frolova A."/>
            <person name="Merkel A.Y."/>
            <person name="Slobodkin A.I."/>
        </authorList>
    </citation>
    <scope>NUCLEOTIDE SEQUENCE [LARGE SCALE GENOMIC DNA]</scope>
    <source>
        <strain evidence="5 6">F-1</strain>
    </source>
</reference>
<evidence type="ECO:0000256" key="1">
    <source>
        <dbReference type="ARBA" id="ARBA00008791"/>
    </source>
</evidence>
<keyword evidence="6" id="KW-1185">Reference proteome</keyword>
<dbReference type="Gene3D" id="3.40.50.620">
    <property type="entry name" value="HUPs"/>
    <property type="match status" value="1"/>
</dbReference>
<comment type="similarity">
    <text evidence="1">Belongs to the universal stress protein A family.</text>
</comment>
<dbReference type="GO" id="GO:0005524">
    <property type="term" value="F:ATP binding"/>
    <property type="evidence" value="ECO:0007669"/>
    <property type="project" value="UniProtKB-KW"/>
</dbReference>
<accession>A0A7K1KK21</accession>
<dbReference type="Pfam" id="PF00582">
    <property type="entry name" value="Usp"/>
    <property type="match status" value="1"/>
</dbReference>
<dbReference type="PANTHER" id="PTHR46268:SF27">
    <property type="entry name" value="UNIVERSAL STRESS PROTEIN RV2623"/>
    <property type="match status" value="1"/>
</dbReference>
<keyword evidence="3" id="KW-0067">ATP-binding</keyword>
<evidence type="ECO:0000313" key="6">
    <source>
        <dbReference type="Proteomes" id="UP000461162"/>
    </source>
</evidence>
<dbReference type="PRINTS" id="PR01438">
    <property type="entry name" value="UNVRSLSTRESS"/>
</dbReference>
<dbReference type="PANTHER" id="PTHR46268">
    <property type="entry name" value="STRESS RESPONSE PROTEIN NHAX"/>
    <property type="match status" value="1"/>
</dbReference>
<gene>
    <name evidence="5" type="ORF">GKC30_01140</name>
</gene>
<protein>
    <submittedName>
        <fullName evidence="5">Universal stress protein</fullName>
    </submittedName>
</protein>
<evidence type="ECO:0000256" key="3">
    <source>
        <dbReference type="ARBA" id="ARBA00022840"/>
    </source>
</evidence>
<evidence type="ECO:0000256" key="2">
    <source>
        <dbReference type="ARBA" id="ARBA00022741"/>
    </source>
</evidence>
<dbReference type="CDD" id="cd00293">
    <property type="entry name" value="USP-like"/>
    <property type="match status" value="1"/>
</dbReference>
<evidence type="ECO:0000259" key="4">
    <source>
        <dbReference type="Pfam" id="PF00582"/>
    </source>
</evidence>
<dbReference type="InterPro" id="IPR014729">
    <property type="entry name" value="Rossmann-like_a/b/a_fold"/>
</dbReference>
<dbReference type="RefSeq" id="WP_367613910.1">
    <property type="nucleotide sequence ID" value="NZ_WODC01000001.1"/>
</dbReference>
<evidence type="ECO:0000313" key="5">
    <source>
        <dbReference type="EMBL" id="MUM76232.1"/>
    </source>
</evidence>
<dbReference type="EMBL" id="WODC01000001">
    <property type="protein sequence ID" value="MUM76232.1"/>
    <property type="molecule type" value="Genomic_DNA"/>
</dbReference>
<keyword evidence="2" id="KW-0547">Nucleotide-binding</keyword>
<dbReference type="AlphaFoldDB" id="A0A7K1KK21"/>
<dbReference type="InterPro" id="IPR006015">
    <property type="entry name" value="Universal_stress_UspA"/>
</dbReference>
<feature type="domain" description="UspA" evidence="4">
    <location>
        <begin position="5"/>
        <end position="164"/>
    </location>
</feature>
<proteinExistence type="inferred from homology"/>
<name>A0A7K1KK21_9BACT</name>